<name>X1JHR2_9ZZZZ</name>
<comment type="caution">
    <text evidence="1">The sequence shown here is derived from an EMBL/GenBank/DDBJ whole genome shotgun (WGS) entry which is preliminary data.</text>
</comment>
<dbReference type="EMBL" id="BARV01000154">
    <property type="protein sequence ID" value="GAH94246.1"/>
    <property type="molecule type" value="Genomic_DNA"/>
</dbReference>
<sequence length="98" mass="11588">MSLKSVYGLRAIRSVVRQFIIEKGFRPRRVRRGFRIPRAKYLFSYYNEEGILVAVFYDKKFDTVLECDDVKKKHNGVLQFTQWDHDVLLSLLEGTDSN</sequence>
<protein>
    <submittedName>
        <fullName evidence="1">Uncharacterized protein</fullName>
    </submittedName>
</protein>
<accession>X1JHR2</accession>
<dbReference type="AlphaFoldDB" id="X1JHR2"/>
<evidence type="ECO:0000313" key="1">
    <source>
        <dbReference type="EMBL" id="GAH94246.1"/>
    </source>
</evidence>
<reference evidence="1" key="1">
    <citation type="journal article" date="2014" name="Front. Microbiol.">
        <title>High frequency of phylogenetically diverse reductive dehalogenase-homologous genes in deep subseafloor sedimentary metagenomes.</title>
        <authorList>
            <person name="Kawai M."/>
            <person name="Futagami T."/>
            <person name="Toyoda A."/>
            <person name="Takaki Y."/>
            <person name="Nishi S."/>
            <person name="Hori S."/>
            <person name="Arai W."/>
            <person name="Tsubouchi T."/>
            <person name="Morono Y."/>
            <person name="Uchiyama I."/>
            <person name="Ito T."/>
            <person name="Fujiyama A."/>
            <person name="Inagaki F."/>
            <person name="Takami H."/>
        </authorList>
    </citation>
    <scope>NUCLEOTIDE SEQUENCE</scope>
    <source>
        <strain evidence="1">Expedition CK06-06</strain>
    </source>
</reference>
<proteinExistence type="predicted"/>
<organism evidence="1">
    <name type="scientific">marine sediment metagenome</name>
    <dbReference type="NCBI Taxonomy" id="412755"/>
    <lineage>
        <taxon>unclassified sequences</taxon>
        <taxon>metagenomes</taxon>
        <taxon>ecological metagenomes</taxon>
    </lineage>
</organism>
<gene>
    <name evidence="1" type="ORF">S06H3_00751</name>
</gene>